<dbReference type="EMBL" id="JACVXA010000013">
    <property type="protein sequence ID" value="MBE3637849.1"/>
    <property type="molecule type" value="Genomic_DNA"/>
</dbReference>
<comment type="caution">
    <text evidence="7">The sequence shown here is derived from an EMBL/GenBank/DDBJ whole genome shotgun (WGS) entry which is preliminary data.</text>
</comment>
<feature type="domain" description="Metallo-beta-lactamase" evidence="6">
    <location>
        <begin position="94"/>
        <end position="279"/>
    </location>
</feature>
<evidence type="ECO:0000256" key="3">
    <source>
        <dbReference type="ARBA" id="ARBA00022801"/>
    </source>
</evidence>
<evidence type="ECO:0000256" key="1">
    <source>
        <dbReference type="ARBA" id="ARBA00007749"/>
    </source>
</evidence>
<protein>
    <submittedName>
        <fullName evidence="7">MBL fold metallo-hydrolase</fullName>
    </submittedName>
</protein>
<dbReference type="PROSITE" id="PS51318">
    <property type="entry name" value="TAT"/>
    <property type="match status" value="1"/>
</dbReference>
<evidence type="ECO:0000313" key="7">
    <source>
        <dbReference type="EMBL" id="MBE3637849.1"/>
    </source>
</evidence>
<reference evidence="7" key="1">
    <citation type="submission" date="2020-09" db="EMBL/GenBank/DDBJ databases">
        <title>A novel bacterium of genus Mangrovicoccus, isolated from South China Sea.</title>
        <authorList>
            <person name="Huang H."/>
            <person name="Mo K."/>
            <person name="Hu Y."/>
        </authorList>
    </citation>
    <scope>NUCLEOTIDE SEQUENCE</scope>
    <source>
        <strain evidence="7">HB182678</strain>
    </source>
</reference>
<dbReference type="PANTHER" id="PTHR42978">
    <property type="entry name" value="QUORUM-QUENCHING LACTONASE YTNP-RELATED-RELATED"/>
    <property type="match status" value="1"/>
</dbReference>
<organism evidence="7 8">
    <name type="scientific">Mangrovicoccus algicola</name>
    <dbReference type="NCBI Taxonomy" id="2771008"/>
    <lineage>
        <taxon>Bacteria</taxon>
        <taxon>Pseudomonadati</taxon>
        <taxon>Pseudomonadota</taxon>
        <taxon>Alphaproteobacteria</taxon>
        <taxon>Rhodobacterales</taxon>
        <taxon>Paracoccaceae</taxon>
        <taxon>Mangrovicoccus</taxon>
    </lineage>
</organism>
<evidence type="ECO:0000256" key="4">
    <source>
        <dbReference type="ARBA" id="ARBA00022833"/>
    </source>
</evidence>
<dbReference type="RefSeq" id="WP_193180916.1">
    <property type="nucleotide sequence ID" value="NZ_JACVXA010000013.1"/>
</dbReference>
<dbReference type="InterPro" id="IPR006311">
    <property type="entry name" value="TAT_signal"/>
</dbReference>
<keyword evidence="2" id="KW-0479">Metal-binding</keyword>
<dbReference type="SUPFAM" id="SSF56281">
    <property type="entry name" value="Metallo-hydrolase/oxidoreductase"/>
    <property type="match status" value="1"/>
</dbReference>
<dbReference type="GO" id="GO:0016787">
    <property type="term" value="F:hydrolase activity"/>
    <property type="evidence" value="ECO:0007669"/>
    <property type="project" value="UniProtKB-KW"/>
</dbReference>
<proteinExistence type="inferred from homology"/>
<evidence type="ECO:0000259" key="6">
    <source>
        <dbReference type="SMART" id="SM00849"/>
    </source>
</evidence>
<feature type="chain" id="PRO_5035288970" evidence="5">
    <location>
        <begin position="31"/>
        <end position="308"/>
    </location>
</feature>
<dbReference type="SMART" id="SM00849">
    <property type="entry name" value="Lactamase_B"/>
    <property type="match status" value="1"/>
</dbReference>
<keyword evidence="3" id="KW-0378">Hydrolase</keyword>
<feature type="signal peptide" evidence="5">
    <location>
        <begin position="1"/>
        <end position="30"/>
    </location>
</feature>
<evidence type="ECO:0000313" key="8">
    <source>
        <dbReference type="Proteomes" id="UP000609121"/>
    </source>
</evidence>
<gene>
    <name evidence="7" type="ORF">ICN82_06505</name>
</gene>
<name>A0A8J6YX19_9RHOB</name>
<dbReference type="Proteomes" id="UP000609121">
    <property type="component" value="Unassembled WGS sequence"/>
</dbReference>
<evidence type="ECO:0000256" key="2">
    <source>
        <dbReference type="ARBA" id="ARBA00022723"/>
    </source>
</evidence>
<dbReference type="PANTHER" id="PTHR42978:SF6">
    <property type="entry name" value="QUORUM-QUENCHING LACTONASE YTNP-RELATED"/>
    <property type="match status" value="1"/>
</dbReference>
<accession>A0A8J6YX19</accession>
<dbReference type="InterPro" id="IPR001279">
    <property type="entry name" value="Metallo-B-lactamas"/>
</dbReference>
<dbReference type="CDD" id="cd07720">
    <property type="entry name" value="OPHC2-like_MBL-fold"/>
    <property type="match status" value="1"/>
</dbReference>
<sequence>MTTFTRRQALTTAAAAPLAAAMPRMTMASAEMMGATMPAPYFRFRLGGFEVVTLLGGTTTRDNAHSIFGTNVPEPEFAEVSQANFIPADKAQFFFTPLLVNTGAELVLFDTGLSADGTTGALQAAGYTPDQIDKVVLTHMHGDHIGGLMAGEAPTFANAEHVAGTVENNYWAGAENEGYDSKVRPLAERFHFIDPGAAVVSGITAVEAYGHTPGHMGFMIENDGEQMMLFADTANHYVWSLGYPDWEVRFDMDKAQAAATRRRVMDMLATDRIPAVGYHMPFPALGHVARRGEGGFAWVPNSYQTWME</sequence>
<dbReference type="InterPro" id="IPR051013">
    <property type="entry name" value="MBL_superfamily_lactonases"/>
</dbReference>
<comment type="similarity">
    <text evidence="1">Belongs to the metallo-beta-lactamase superfamily.</text>
</comment>
<dbReference type="AlphaFoldDB" id="A0A8J6YX19"/>
<evidence type="ECO:0000256" key="5">
    <source>
        <dbReference type="SAM" id="SignalP"/>
    </source>
</evidence>
<dbReference type="Pfam" id="PF00753">
    <property type="entry name" value="Lactamase_B"/>
    <property type="match status" value="1"/>
</dbReference>
<keyword evidence="8" id="KW-1185">Reference proteome</keyword>
<dbReference type="GO" id="GO:0046872">
    <property type="term" value="F:metal ion binding"/>
    <property type="evidence" value="ECO:0007669"/>
    <property type="project" value="UniProtKB-KW"/>
</dbReference>
<dbReference type="Gene3D" id="3.60.15.10">
    <property type="entry name" value="Ribonuclease Z/Hydroxyacylglutathione hydrolase-like"/>
    <property type="match status" value="1"/>
</dbReference>
<keyword evidence="5" id="KW-0732">Signal</keyword>
<dbReference type="InterPro" id="IPR036866">
    <property type="entry name" value="RibonucZ/Hydroxyglut_hydro"/>
</dbReference>
<keyword evidence="4" id="KW-0862">Zinc</keyword>